<accession>A0A0G4EUI3</accession>
<dbReference type="InParanoid" id="A0A0G4EUI3"/>
<keyword evidence="2" id="KW-1185">Reference proteome</keyword>
<reference evidence="1 2" key="1">
    <citation type="submission" date="2014-11" db="EMBL/GenBank/DDBJ databases">
        <authorList>
            <person name="Zhu J."/>
            <person name="Qi W."/>
            <person name="Song R."/>
        </authorList>
    </citation>
    <scope>NUCLEOTIDE SEQUENCE [LARGE SCALE GENOMIC DNA]</scope>
</reference>
<gene>
    <name evidence="1" type="ORF">Vbra_13475</name>
</gene>
<dbReference type="EMBL" id="CDMY01000317">
    <property type="protein sequence ID" value="CEM02088.1"/>
    <property type="molecule type" value="Genomic_DNA"/>
</dbReference>
<dbReference type="AlphaFoldDB" id="A0A0G4EUI3"/>
<evidence type="ECO:0000313" key="1">
    <source>
        <dbReference type="EMBL" id="CEM02088.1"/>
    </source>
</evidence>
<sequence>MQASSSTSSNHTADTTSGGVMQLNVSGYVMAFPSAVLLRDGLQDTCLAVLLHRFGDWMHKDADGTIFIDADPLYFIWLAEKLTRLKHGWVDEIEIFDEGPHITFYHDILFATSPIDIDGQPGAMLKRFMAMMGAFIKSSIKGGSGGKEVLSVTVDGRTVATTDATLADFDTLNDRFTKYGGAPIVDVSAHHIDLIVDFARRCRLSPDGAVVPPPTCADEDELLRVSDMYGVLEAMYPNILANDAVQMLLGMTGKKEPNRTCLYKSALHGHLYESLMQRVTGRSGLLFVIKCDETNTIAAFVDAQLYLPSDPTPELHFWCPVSLFSVSGAFEEGITKIELPQAEQYVVVAGTHRALKALFGWTPLGMLSIAGGRLWMGRELRGSTADLHRCRQWVEKEELPADRKFLAKTITSEDASLCGAEDYYFTAERLEVFQVWSAVPPDPILSAAGLRALVDATGMTHATPQLLYKAERDGWEHDAMLKNVGVATDLLLLLKDLSGPIIACHIEGGLTPPPNPTRVAKSSCAVSLFSVSCAFEGDGITKIEPLNDEQSVWVAGTRGAVKNVMCEPAGKVCIGEMIHKAPGRLWLGFAAADLRRCAQWLLKDCLPAGKNYIGTIDNQSRASLASDIRFTLADLEIYTLQPSAGECRRLDDDLEQPVTAFEGGRGGRQARMRVFWRSVRGALRCGSSCTQD</sequence>
<dbReference type="Proteomes" id="UP000041254">
    <property type="component" value="Unassembled WGS sequence"/>
</dbReference>
<evidence type="ECO:0008006" key="3">
    <source>
        <dbReference type="Google" id="ProtNLM"/>
    </source>
</evidence>
<dbReference type="PhylomeDB" id="A0A0G4EUI3"/>
<protein>
    <recommendedName>
        <fullName evidence="3">TLDc domain-containing protein</fullName>
    </recommendedName>
</protein>
<organism evidence="1 2">
    <name type="scientific">Vitrella brassicaformis (strain CCMP3155)</name>
    <dbReference type="NCBI Taxonomy" id="1169540"/>
    <lineage>
        <taxon>Eukaryota</taxon>
        <taxon>Sar</taxon>
        <taxon>Alveolata</taxon>
        <taxon>Colpodellida</taxon>
        <taxon>Vitrellaceae</taxon>
        <taxon>Vitrella</taxon>
    </lineage>
</organism>
<name>A0A0G4EUI3_VITBC</name>
<evidence type="ECO:0000313" key="2">
    <source>
        <dbReference type="Proteomes" id="UP000041254"/>
    </source>
</evidence>
<dbReference type="Gene3D" id="3.30.710.10">
    <property type="entry name" value="Potassium Channel Kv1.1, Chain A"/>
    <property type="match status" value="1"/>
</dbReference>
<proteinExistence type="predicted"/>
<dbReference type="VEuPathDB" id="CryptoDB:Vbra_13475"/>
<dbReference type="InterPro" id="IPR011333">
    <property type="entry name" value="SKP1/BTB/POZ_sf"/>
</dbReference>